<evidence type="ECO:0000313" key="4">
    <source>
        <dbReference type="EMBL" id="EJP72498.1"/>
    </source>
</evidence>
<accession>J5KAT3</accession>
<dbReference type="Pfam" id="PF02348">
    <property type="entry name" value="CTP_transf_3"/>
    <property type="match status" value="1"/>
</dbReference>
<evidence type="ECO:0000256" key="1">
    <source>
        <dbReference type="ARBA" id="ARBA00022679"/>
    </source>
</evidence>
<protein>
    <submittedName>
        <fullName evidence="4">3-deoxy-D-manno-octulosonate cytidylyltransferase</fullName>
        <ecNumber evidence="4">2.7.7.38</ecNumber>
    </submittedName>
</protein>
<sequence length="240" mass="27507">MNDDPIIIIPSREGSTRLPQKPLIDLNGKSLVQRVFELALKVTNKTYIATDSILIKSHVKEFTSNVIMTSDTHISGTDRVYEAATKLNLSPDQFIINLQGDEPFIPSSILKDIVNNYFTHSPDVITASQPLKPEDIDNPNCVKVLSNDKSQAIKFFRNNEDHHNNIDHHIGIYGYSYKTLNEFVNLKPSINELELKLEQLRFLDNDYKIYVSKFYDHIQKGIDTDDDVIKARNFLEINEN</sequence>
<reference evidence="4 5" key="1">
    <citation type="journal article" date="2012" name="ISME J.">
        <title>Genomic insights to SAR86, an abundant and uncultivated marine bacterial lineage.</title>
        <authorList>
            <person name="Dupont C.L."/>
            <person name="Rusch D.B."/>
            <person name="Yooseph S."/>
            <person name="Lombardo M.J."/>
            <person name="Richter R.A."/>
            <person name="Valas R."/>
            <person name="Novotny M."/>
            <person name="Yee-Greenbaum J."/>
            <person name="Selengut J.D."/>
            <person name="Haft D.H."/>
            <person name="Halpern A.L."/>
            <person name="Lasken R.S."/>
            <person name="Nealson K."/>
            <person name="Friedman R."/>
            <person name="Venter J.C."/>
        </authorList>
    </citation>
    <scope>NUCLEOTIDE SEQUENCE [LARGE SCALE GENOMIC DNA]</scope>
</reference>
<dbReference type="NCBIfam" id="TIGR00466">
    <property type="entry name" value="kdsB"/>
    <property type="match status" value="1"/>
</dbReference>
<dbReference type="AlphaFoldDB" id="J5KAT3"/>
<evidence type="ECO:0000256" key="2">
    <source>
        <dbReference type="ARBA" id="ARBA00022695"/>
    </source>
</evidence>
<dbReference type="GO" id="GO:0005829">
    <property type="term" value="C:cytosol"/>
    <property type="evidence" value="ECO:0007669"/>
    <property type="project" value="TreeGrafter"/>
</dbReference>
<dbReference type="EC" id="2.7.7.38" evidence="4"/>
<dbReference type="EMBL" id="JH611190">
    <property type="protein sequence ID" value="EJP72498.1"/>
    <property type="molecule type" value="Genomic_DNA"/>
</dbReference>
<dbReference type="Gene3D" id="3.90.550.10">
    <property type="entry name" value="Spore Coat Polysaccharide Biosynthesis Protein SpsA, Chain A"/>
    <property type="match status" value="1"/>
</dbReference>
<dbReference type="SUPFAM" id="SSF53448">
    <property type="entry name" value="Nucleotide-diphospho-sugar transferases"/>
    <property type="match status" value="1"/>
</dbReference>
<dbReference type="InterPro" id="IPR004528">
    <property type="entry name" value="KdsB"/>
</dbReference>
<dbReference type="GO" id="GO:0009103">
    <property type="term" value="P:lipopolysaccharide biosynthetic process"/>
    <property type="evidence" value="ECO:0007669"/>
    <property type="project" value="UniProtKB-KW"/>
</dbReference>
<dbReference type="InterPro" id="IPR003329">
    <property type="entry name" value="Cytidylyl_trans"/>
</dbReference>
<dbReference type="NCBIfam" id="NF003952">
    <property type="entry name" value="PRK05450.1-5"/>
    <property type="match status" value="1"/>
</dbReference>
<keyword evidence="2 4" id="KW-0548">Nucleotidyltransferase</keyword>
<dbReference type="Proteomes" id="UP000010116">
    <property type="component" value="Unassembled WGS sequence"/>
</dbReference>
<keyword evidence="1 4" id="KW-0808">Transferase</keyword>
<dbReference type="GO" id="GO:0008690">
    <property type="term" value="F:3-deoxy-manno-octulosonate cytidylyltransferase activity"/>
    <property type="evidence" value="ECO:0007669"/>
    <property type="project" value="UniProtKB-EC"/>
</dbReference>
<dbReference type="PANTHER" id="PTHR42866:SF2">
    <property type="entry name" value="3-DEOXY-MANNO-OCTULOSONATE CYTIDYLYLTRANSFERASE, MITOCHONDRIAL"/>
    <property type="match status" value="1"/>
</dbReference>
<proteinExistence type="predicted"/>
<evidence type="ECO:0000313" key="5">
    <source>
        <dbReference type="Proteomes" id="UP000010116"/>
    </source>
</evidence>
<dbReference type="HOGENOM" id="CLU_065038_0_1_6"/>
<keyword evidence="3" id="KW-0448">Lipopolysaccharide biosynthesis</keyword>
<dbReference type="PANTHER" id="PTHR42866">
    <property type="entry name" value="3-DEOXY-MANNO-OCTULOSONATE CYTIDYLYLTRANSFERASE"/>
    <property type="match status" value="1"/>
</dbReference>
<dbReference type="InterPro" id="IPR029044">
    <property type="entry name" value="Nucleotide-diphossugar_trans"/>
</dbReference>
<name>J5KAT3_9GAMM</name>
<organism evidence="4 5">
    <name type="scientific">SAR86 cluster bacterium SAR86B</name>
    <dbReference type="NCBI Taxonomy" id="1123867"/>
    <lineage>
        <taxon>Bacteria</taxon>
        <taxon>Pseudomonadati</taxon>
        <taxon>Pseudomonadota</taxon>
        <taxon>Gammaproteobacteria</taxon>
        <taxon>SAR86 cluster</taxon>
    </lineage>
</organism>
<evidence type="ECO:0000256" key="3">
    <source>
        <dbReference type="ARBA" id="ARBA00022985"/>
    </source>
</evidence>
<gene>
    <name evidence="4" type="primary">kdsB</name>
    <name evidence="4" type="ORF">NT02SARS_1120</name>
</gene>